<organism evidence="1 2">
    <name type="scientific">Smittium mucronatum</name>
    <dbReference type="NCBI Taxonomy" id="133383"/>
    <lineage>
        <taxon>Eukaryota</taxon>
        <taxon>Fungi</taxon>
        <taxon>Fungi incertae sedis</taxon>
        <taxon>Zoopagomycota</taxon>
        <taxon>Kickxellomycotina</taxon>
        <taxon>Harpellomycetes</taxon>
        <taxon>Harpellales</taxon>
        <taxon>Legeriomycetaceae</taxon>
        <taxon>Smittium</taxon>
    </lineage>
</organism>
<reference evidence="1 2" key="1">
    <citation type="journal article" date="2016" name="Mol. Biol. Evol.">
        <title>Genome-Wide Survey of Gut Fungi (Harpellales) Reveals the First Horizontally Transferred Ubiquitin Gene from a Mosquito Host.</title>
        <authorList>
            <person name="Wang Y."/>
            <person name="White M.M."/>
            <person name="Kvist S."/>
            <person name="Moncalvo J.M."/>
        </authorList>
    </citation>
    <scope>NUCLEOTIDE SEQUENCE [LARGE SCALE GENOMIC DNA]</scope>
    <source>
        <strain evidence="1 2">ALG-7-W6</strain>
    </source>
</reference>
<comment type="caution">
    <text evidence="1">The sequence shown here is derived from an EMBL/GenBank/DDBJ whole genome shotgun (WGS) entry which is preliminary data.</text>
</comment>
<dbReference type="Proteomes" id="UP000187455">
    <property type="component" value="Unassembled WGS sequence"/>
</dbReference>
<protein>
    <submittedName>
        <fullName evidence="1">Uncharacterized protein</fullName>
    </submittedName>
</protein>
<proteinExistence type="predicted"/>
<gene>
    <name evidence="1" type="ORF">AYI68_g8073</name>
</gene>
<dbReference type="EMBL" id="LSSL01007601">
    <property type="protein sequence ID" value="OLY77887.1"/>
    <property type="molecule type" value="Genomic_DNA"/>
</dbReference>
<evidence type="ECO:0000313" key="2">
    <source>
        <dbReference type="Proteomes" id="UP000187455"/>
    </source>
</evidence>
<keyword evidence="2" id="KW-1185">Reference proteome</keyword>
<accession>A0A1R0GLY4</accession>
<evidence type="ECO:0000313" key="1">
    <source>
        <dbReference type="EMBL" id="OLY77887.1"/>
    </source>
</evidence>
<dbReference type="AlphaFoldDB" id="A0A1R0GLY4"/>
<name>A0A1R0GLY4_9FUNG</name>
<sequence length="68" mass="7895">MQSKPYSISSFQARNNNNSMDFDTILAPIQRKPQFSRSNSPSFTYHTLAWRASTAQHVLPQSREYNDE</sequence>